<keyword evidence="2" id="KW-1185">Reference proteome</keyword>
<organism evidence="1 2">
    <name type="scientific">Flavihumibacter fluminis</name>
    <dbReference type="NCBI Taxonomy" id="2909236"/>
    <lineage>
        <taxon>Bacteria</taxon>
        <taxon>Pseudomonadati</taxon>
        <taxon>Bacteroidota</taxon>
        <taxon>Chitinophagia</taxon>
        <taxon>Chitinophagales</taxon>
        <taxon>Chitinophagaceae</taxon>
        <taxon>Flavihumibacter</taxon>
    </lineage>
</organism>
<dbReference type="RefSeq" id="WP_234868386.1">
    <property type="nucleotide sequence ID" value="NZ_JAKEVY010000007.1"/>
</dbReference>
<proteinExistence type="predicted"/>
<evidence type="ECO:0000313" key="2">
    <source>
        <dbReference type="Proteomes" id="UP001200145"/>
    </source>
</evidence>
<evidence type="ECO:0000313" key="1">
    <source>
        <dbReference type="EMBL" id="MCF1716854.1"/>
    </source>
</evidence>
<gene>
    <name evidence="1" type="ORF">L0U88_19585</name>
</gene>
<protein>
    <submittedName>
        <fullName evidence="1">Uncharacterized protein</fullName>
    </submittedName>
</protein>
<dbReference type="Proteomes" id="UP001200145">
    <property type="component" value="Unassembled WGS sequence"/>
</dbReference>
<dbReference type="EMBL" id="JAKEVY010000007">
    <property type="protein sequence ID" value="MCF1716854.1"/>
    <property type="molecule type" value="Genomic_DNA"/>
</dbReference>
<reference evidence="1 2" key="1">
    <citation type="submission" date="2022-01" db="EMBL/GenBank/DDBJ databases">
        <title>Flavihumibacter sp. nov., isolated from sediment of a river.</title>
        <authorList>
            <person name="Liu H."/>
        </authorList>
    </citation>
    <scope>NUCLEOTIDE SEQUENCE [LARGE SCALE GENOMIC DNA]</scope>
    <source>
        <strain evidence="1 2">RY-1</strain>
    </source>
</reference>
<sequence>MRSDIVNIPNPKQIDLLAALNDLRTGVCKYLILEAGTNSYLQSAGSDNKFIVEIRIGTVSSFKHYIIGRGEYKSALKTVWTMLNTGSGPIRIHDSEVLNFKETFKVFNFYMDNAEISPEIKKRNVTKYFLDKQDK</sequence>
<name>A0ABS9BNQ1_9BACT</name>
<comment type="caution">
    <text evidence="1">The sequence shown here is derived from an EMBL/GenBank/DDBJ whole genome shotgun (WGS) entry which is preliminary data.</text>
</comment>
<accession>A0ABS9BNQ1</accession>